<reference evidence="2" key="1">
    <citation type="journal article" date="2019" name="Int. J. Syst. Evol. Microbiol.">
        <title>The Global Catalogue of Microorganisms (GCM) 10K type strain sequencing project: providing services to taxonomists for standard genome sequencing and annotation.</title>
        <authorList>
            <consortium name="The Broad Institute Genomics Platform"/>
            <consortium name="The Broad Institute Genome Sequencing Center for Infectious Disease"/>
            <person name="Wu L."/>
            <person name="Ma J."/>
        </authorList>
    </citation>
    <scope>NUCLEOTIDE SEQUENCE [LARGE SCALE GENOMIC DNA]</scope>
    <source>
        <strain evidence="2">CCUG 54939</strain>
    </source>
</reference>
<dbReference type="EMBL" id="JBHSAF010000002">
    <property type="protein sequence ID" value="MFC3912559.1"/>
    <property type="molecule type" value="Genomic_DNA"/>
</dbReference>
<keyword evidence="2" id="KW-1185">Reference proteome</keyword>
<proteinExistence type="predicted"/>
<accession>A0ABV8CKX6</accession>
<gene>
    <name evidence="1" type="ORF">ACFOSS_03625</name>
</gene>
<dbReference type="Proteomes" id="UP001595692">
    <property type="component" value="Unassembled WGS sequence"/>
</dbReference>
<name>A0ABV8CKX6_9GAMM</name>
<evidence type="ECO:0000313" key="2">
    <source>
        <dbReference type="Proteomes" id="UP001595692"/>
    </source>
</evidence>
<evidence type="ECO:0000313" key="1">
    <source>
        <dbReference type="EMBL" id="MFC3912559.1"/>
    </source>
</evidence>
<organism evidence="1 2">
    <name type="scientific">Pseudaeromonas sharmana</name>
    <dbReference type="NCBI Taxonomy" id="328412"/>
    <lineage>
        <taxon>Bacteria</taxon>
        <taxon>Pseudomonadati</taxon>
        <taxon>Pseudomonadota</taxon>
        <taxon>Gammaproteobacteria</taxon>
        <taxon>Aeromonadales</taxon>
        <taxon>Aeromonadaceae</taxon>
        <taxon>Pseudaeromonas</taxon>
    </lineage>
</organism>
<dbReference type="RefSeq" id="WP_377150694.1">
    <property type="nucleotide sequence ID" value="NZ_JBHSAF010000002.1"/>
</dbReference>
<protein>
    <submittedName>
        <fullName evidence="1">MSHA biogenesis protein MshP</fullName>
    </submittedName>
</protein>
<comment type="caution">
    <text evidence="1">The sequence shown here is derived from an EMBL/GenBank/DDBJ whole genome shotgun (WGS) entry which is preliminary data.</text>
</comment>
<sequence length="149" mass="15818">MSPNRTLQQRGASLMVALFVILIFGLLTAALARLLTDSGEKHAVEVLSLRALMAAQTGIEHRLQAQYPSGVWQSASCLQSDSSYSFNDEGLAGCRYDVHCQMVSAATSTGTQSVLRLSSTGRCGNDGIGSNADFAVSRTVVAEAFDGER</sequence>